<sequence length="1142" mass="127674">MKKNEMWRRSASRPPKMRLLMMLICMCCVFNSAFANIMADKNVTIKSENISVKEALNTIKKQTGINIMYEDATLNNVPLKLTLEKVPLEQALSVICSQAGMRYELVENNYVLILPIDRNAKRKTITGIVRDELGEPVVGASVVVKGTTFGTIADMDGQFMLSFPENAGNKLMFSFIGMNTVEENMGNKRVFNVKLKSSTTNLDEVVVIGYGTAKPRDLTGAMARVSKEDIKSAPMTTNIQGMLQGKAAGVNVMIASASPTAPVSVVIRGVSSLSGNGQPLWIIDGVPQYSNDVSGDVSNTLYNLNLNDVESLDVLKDASATAIYGSRAANGVVIVTTKTGSAGSKPTIELTTRYGFQAISSNDFRTMNVDQYIMYSKQINIDESFRQGNLTYFSKRYLDENKFKALNTSQWTKEDLAGMFKENAYYNGKDDYWDMMTQNAAIQEYNLSVRGGSQQSSYYASLNYKDQDGIVKGSNSRLLSARFNFETKVREALKFGLNMDASSREATDKDNMISKIVGIRPDYPAYNEDGNINTIDYYTKNPLLELKDKNESQSRNLNASLFLEYNILSYLKFRTTGNIAYTNYKLDQFTRKYYDDGTNSALQRNRQNYVMVWENLLTFYKTMGKHDVQAIAGYSMEKNWYDMMQASGSNFPDDDILTDLGSAATRGAMKSAKETNALISAFARIQYKFNNRYLLTATYRADGSSKFGKDNRWGYFPSIAAGWIASEENFMDFMKPALSYLKLRASYGLTGSQNLDNYDFASRFSSSSYNGQPGSSPSSLGNSLLQWESQAQTDLGLDFGFLNDRIRGGFGWYRKYVDNLIYDKPVPTSSAFDDVKQNIGAISNTGLEFDIRGEIIKTRDLTWEINFNIAHNKGKLEKLNGVTKSVGGGAYQYFKLEEGGELGRFYGYVDAGRLFLNNEEVWANKPIDPSTGKVTNYRATTPEGAGDIYVMDLDGDGKITADGDRKYLGSSNPDFFGGFGTTFYWKGLMANFTFTYSVGGKRLWQQELNTCNGLNVYNAPTFVLDSWSMKGENATYPFSSHYGWGNNGVFTDRWLHNASYLRLSAINLSYRLPEKWFKKFLVRGIEATFQATNLFTVTPYPGMDPQGNFSSTSNVALNGFGTDYSTYPAARTFNFGLKFIFN</sequence>
<name>A0A4V3RT94_9BACT</name>
<dbReference type="InterPro" id="IPR012910">
    <property type="entry name" value="Plug_dom"/>
</dbReference>
<comment type="caution">
    <text evidence="11">The sequence shown here is derived from an EMBL/GenBank/DDBJ whole genome shotgun (WGS) entry which is preliminary data.</text>
</comment>
<evidence type="ECO:0000259" key="10">
    <source>
        <dbReference type="Pfam" id="PF16344"/>
    </source>
</evidence>
<keyword evidence="6 7" id="KW-0998">Cell outer membrane</keyword>
<dbReference type="Pfam" id="PF13715">
    <property type="entry name" value="CarbopepD_reg_2"/>
    <property type="match status" value="1"/>
</dbReference>
<evidence type="ECO:0000259" key="9">
    <source>
        <dbReference type="Pfam" id="PF07715"/>
    </source>
</evidence>
<organism evidence="11 12">
    <name type="scientific">Phocaeicola sartorii</name>
    <dbReference type="NCBI Taxonomy" id="671267"/>
    <lineage>
        <taxon>Bacteria</taxon>
        <taxon>Pseudomonadati</taxon>
        <taxon>Bacteroidota</taxon>
        <taxon>Bacteroidia</taxon>
        <taxon>Bacteroidales</taxon>
        <taxon>Bacteroidaceae</taxon>
        <taxon>Phocaeicola</taxon>
    </lineage>
</organism>
<feature type="domain" description="TonB-dependent receptor plug" evidence="9">
    <location>
        <begin position="215"/>
        <end position="332"/>
    </location>
</feature>
<evidence type="ECO:0000256" key="7">
    <source>
        <dbReference type="PROSITE-ProRule" id="PRU01360"/>
    </source>
</evidence>
<evidence type="ECO:0000256" key="1">
    <source>
        <dbReference type="ARBA" id="ARBA00004571"/>
    </source>
</evidence>
<evidence type="ECO:0000256" key="4">
    <source>
        <dbReference type="ARBA" id="ARBA00022692"/>
    </source>
</evidence>
<dbReference type="RefSeq" id="WP_135951658.1">
    <property type="nucleotide sequence ID" value="NZ_CASZDM010000087.1"/>
</dbReference>
<evidence type="ECO:0000313" key="11">
    <source>
        <dbReference type="EMBL" id="TGY70049.1"/>
    </source>
</evidence>
<keyword evidence="4 7" id="KW-0812">Transmembrane</keyword>
<dbReference type="InterPro" id="IPR032508">
    <property type="entry name" value="FecR_C"/>
</dbReference>
<dbReference type="InterPro" id="IPR036942">
    <property type="entry name" value="Beta-barrel_TonB_sf"/>
</dbReference>
<comment type="similarity">
    <text evidence="7">Belongs to the TonB-dependent receptor family.</text>
</comment>
<keyword evidence="2 7" id="KW-0813">Transport</keyword>
<dbReference type="Gene3D" id="2.170.130.10">
    <property type="entry name" value="TonB-dependent receptor, plug domain"/>
    <property type="match status" value="1"/>
</dbReference>
<dbReference type="Proteomes" id="UP000310760">
    <property type="component" value="Unassembled WGS sequence"/>
</dbReference>
<feature type="signal peptide" evidence="8">
    <location>
        <begin position="1"/>
        <end position="35"/>
    </location>
</feature>
<proteinExistence type="inferred from homology"/>
<feature type="domain" description="Protein FecR C-terminal" evidence="10">
    <location>
        <begin position="48"/>
        <end position="113"/>
    </location>
</feature>
<dbReference type="EMBL" id="SRYJ01000022">
    <property type="protein sequence ID" value="TGY70049.1"/>
    <property type="molecule type" value="Genomic_DNA"/>
</dbReference>
<protein>
    <submittedName>
        <fullName evidence="11">SusC/RagA family TonB-linked outer membrane protein</fullName>
    </submittedName>
</protein>
<dbReference type="Gene3D" id="3.55.50.30">
    <property type="match status" value="1"/>
</dbReference>
<dbReference type="InterPro" id="IPR039426">
    <property type="entry name" value="TonB-dep_rcpt-like"/>
</dbReference>
<feature type="chain" id="PRO_5020223096" evidence="8">
    <location>
        <begin position="36"/>
        <end position="1142"/>
    </location>
</feature>
<dbReference type="InterPro" id="IPR023997">
    <property type="entry name" value="TonB-dep_OMP_SusC/RagA_CS"/>
</dbReference>
<evidence type="ECO:0000313" key="12">
    <source>
        <dbReference type="Proteomes" id="UP000310760"/>
    </source>
</evidence>
<evidence type="ECO:0000256" key="3">
    <source>
        <dbReference type="ARBA" id="ARBA00022452"/>
    </source>
</evidence>
<accession>A0A4V3RT94</accession>
<evidence type="ECO:0000256" key="5">
    <source>
        <dbReference type="ARBA" id="ARBA00023136"/>
    </source>
</evidence>
<evidence type="ECO:0000256" key="6">
    <source>
        <dbReference type="ARBA" id="ARBA00023237"/>
    </source>
</evidence>
<evidence type="ECO:0000256" key="2">
    <source>
        <dbReference type="ARBA" id="ARBA00022448"/>
    </source>
</evidence>
<reference evidence="11 12" key="1">
    <citation type="submission" date="2019-04" db="EMBL/GenBank/DDBJ databases">
        <title>Microbes associate with the intestines of laboratory mice.</title>
        <authorList>
            <person name="Navarre W."/>
            <person name="Wong E."/>
            <person name="Huang K."/>
            <person name="Tropini C."/>
            <person name="Ng K."/>
            <person name="Yu B."/>
        </authorList>
    </citation>
    <scope>NUCLEOTIDE SEQUENCE [LARGE SCALE GENOMIC DNA]</scope>
    <source>
        <strain evidence="11 12">NM22_B1</strain>
    </source>
</reference>
<dbReference type="Gene3D" id="2.40.170.20">
    <property type="entry name" value="TonB-dependent receptor, beta-barrel domain"/>
    <property type="match status" value="1"/>
</dbReference>
<dbReference type="InterPro" id="IPR023996">
    <property type="entry name" value="TonB-dep_OMP_SusC/RagA"/>
</dbReference>
<evidence type="ECO:0000256" key="8">
    <source>
        <dbReference type="SAM" id="SignalP"/>
    </source>
</evidence>
<dbReference type="InterPro" id="IPR037066">
    <property type="entry name" value="Plug_dom_sf"/>
</dbReference>
<dbReference type="Pfam" id="PF07715">
    <property type="entry name" value="Plug"/>
    <property type="match status" value="1"/>
</dbReference>
<keyword evidence="5 7" id="KW-0472">Membrane</keyword>
<dbReference type="Pfam" id="PF16344">
    <property type="entry name" value="FecR_C"/>
    <property type="match status" value="1"/>
</dbReference>
<keyword evidence="8" id="KW-0732">Signal</keyword>
<keyword evidence="3 7" id="KW-1134">Transmembrane beta strand</keyword>
<dbReference type="AlphaFoldDB" id="A0A4V3RT94"/>
<comment type="subcellular location">
    <subcellularLocation>
        <location evidence="1 7">Cell outer membrane</location>
        <topology evidence="1 7">Multi-pass membrane protein</topology>
    </subcellularLocation>
</comment>
<gene>
    <name evidence="11" type="ORF">E5339_10890</name>
</gene>
<dbReference type="NCBIfam" id="TIGR04057">
    <property type="entry name" value="SusC_RagA_signa"/>
    <property type="match status" value="1"/>
</dbReference>
<dbReference type="NCBIfam" id="TIGR04056">
    <property type="entry name" value="OMP_RagA_SusC"/>
    <property type="match status" value="1"/>
</dbReference>
<dbReference type="InterPro" id="IPR008969">
    <property type="entry name" value="CarboxyPept-like_regulatory"/>
</dbReference>
<dbReference type="GO" id="GO:0009279">
    <property type="term" value="C:cell outer membrane"/>
    <property type="evidence" value="ECO:0007669"/>
    <property type="project" value="UniProtKB-SubCell"/>
</dbReference>
<dbReference type="PROSITE" id="PS52016">
    <property type="entry name" value="TONB_DEPENDENT_REC_3"/>
    <property type="match status" value="1"/>
</dbReference>
<dbReference type="SUPFAM" id="SSF49464">
    <property type="entry name" value="Carboxypeptidase regulatory domain-like"/>
    <property type="match status" value="1"/>
</dbReference>
<dbReference type="SUPFAM" id="SSF56935">
    <property type="entry name" value="Porins"/>
    <property type="match status" value="1"/>
</dbReference>